<gene>
    <name evidence="1" type="ORF">HA336_00925</name>
</gene>
<reference evidence="1" key="1">
    <citation type="journal article" date="2020" name="bioRxiv">
        <title>A rank-normalized archaeal taxonomy based on genome phylogeny resolves widespread incomplete and uneven classifications.</title>
        <authorList>
            <person name="Rinke C."/>
            <person name="Chuvochina M."/>
            <person name="Mussig A.J."/>
            <person name="Chaumeil P.-A."/>
            <person name="Waite D.W."/>
            <person name="Whitman W.B."/>
            <person name="Parks D.H."/>
            <person name="Hugenholtz P."/>
        </authorList>
    </citation>
    <scope>NUCLEOTIDE SEQUENCE</scope>
    <source>
        <strain evidence="1">UBA8853</strain>
    </source>
</reference>
<protein>
    <submittedName>
        <fullName evidence="1">Uncharacterized protein</fullName>
    </submittedName>
</protein>
<dbReference type="AlphaFoldDB" id="A0A832TF42"/>
<dbReference type="EMBL" id="DUJS01000001">
    <property type="protein sequence ID" value="HII69779.1"/>
    <property type="molecule type" value="Genomic_DNA"/>
</dbReference>
<proteinExistence type="predicted"/>
<organism evidence="1 2">
    <name type="scientific">Methanopyrus kandleri</name>
    <dbReference type="NCBI Taxonomy" id="2320"/>
    <lineage>
        <taxon>Archaea</taxon>
        <taxon>Methanobacteriati</taxon>
        <taxon>Methanobacteriota</taxon>
        <taxon>Methanomada group</taxon>
        <taxon>Methanopyri</taxon>
        <taxon>Methanopyrales</taxon>
        <taxon>Methanopyraceae</taxon>
        <taxon>Methanopyrus</taxon>
    </lineage>
</organism>
<evidence type="ECO:0000313" key="1">
    <source>
        <dbReference type="EMBL" id="HII69779.1"/>
    </source>
</evidence>
<dbReference type="Proteomes" id="UP000619545">
    <property type="component" value="Unassembled WGS sequence"/>
</dbReference>
<dbReference type="RefSeq" id="WP_011019511.1">
    <property type="nucleotide sequence ID" value="NZ_DUJS01000001.1"/>
</dbReference>
<dbReference type="GeneID" id="1477244"/>
<sequence length="304" mass="34093">MSTDDGWIVVRVSSFKYHRVGIVTFGGHVEVDAWRVHTFLRDEELAERLADVLPGRGELLACEGLLSSYHEVFVRPRGDEIRIKPSPGAHTIVLVSRGFVLTRKPERVRELRARAVLAVAGLMEGKVSVPKRWIKAFVLGSRGRLAGIEVKSLAYLGFEAIDGIPPIVGPSTSGLIVLSIDAWDEVCEKLGVGWELEVDIKTVLLILTISYFVAVGACIVRTLRGGREPKELHYARMWEELEGDSNGVGEATIADTRKEEDSEEDVEYDEPGKWIRKHRRFKSLPDYYEIAGIRRRNGERSRTS</sequence>
<comment type="caution">
    <text evidence="1">The sequence shown here is derived from an EMBL/GenBank/DDBJ whole genome shotgun (WGS) entry which is preliminary data.</text>
</comment>
<evidence type="ECO:0000313" key="2">
    <source>
        <dbReference type="Proteomes" id="UP000619545"/>
    </source>
</evidence>
<name>A0A832TF42_9EURY</name>
<accession>A0A832TF42</accession>